<evidence type="ECO:0000256" key="1">
    <source>
        <dbReference type="ARBA" id="ARBA00022679"/>
    </source>
</evidence>
<dbReference type="GO" id="GO:0004519">
    <property type="term" value="F:endonuclease activity"/>
    <property type="evidence" value="ECO:0007669"/>
    <property type="project" value="UniProtKB-KW"/>
</dbReference>
<dbReference type="GO" id="GO:0003964">
    <property type="term" value="F:RNA-directed DNA polymerase activity"/>
    <property type="evidence" value="ECO:0007669"/>
    <property type="project" value="UniProtKB-KW"/>
</dbReference>
<dbReference type="SUPFAM" id="SSF56672">
    <property type="entry name" value="DNA/RNA polymerases"/>
    <property type="match status" value="1"/>
</dbReference>
<comment type="caution">
    <text evidence="8">The sequence shown here is derived from an EMBL/GenBank/DDBJ whole genome shotgun (WGS) entry which is preliminary data.</text>
</comment>
<evidence type="ECO:0000256" key="5">
    <source>
        <dbReference type="ARBA" id="ARBA00022801"/>
    </source>
</evidence>
<reference evidence="8 9" key="1">
    <citation type="submission" date="2019-09" db="EMBL/GenBank/DDBJ databases">
        <title>Bird 10,000 Genomes (B10K) Project - Family phase.</title>
        <authorList>
            <person name="Zhang G."/>
        </authorList>
    </citation>
    <scope>NUCLEOTIDE SEQUENCE [LARGE SCALE GENOMIC DNA]</scope>
    <source>
        <strain evidence="8">B10K-DU-012-80</strain>
    </source>
</reference>
<sequence>WHYLGWKISDSRIRPQKIELQTDIRTLHDAQRLLGDLQWVRHIVGITNEDLQPLLVWLRGTEAQSP</sequence>
<keyword evidence="4" id="KW-0255">Endonuclease</keyword>
<dbReference type="PANTHER" id="PTHR41694">
    <property type="entry name" value="ENDOGENOUS RETROVIRUS GROUP K MEMBER POL PROTEIN"/>
    <property type="match status" value="1"/>
</dbReference>
<organism evidence="8 9">
    <name type="scientific">Bucorvus abyssinicus</name>
    <name type="common">Northern ground-hornbill</name>
    <name type="synonym">Abyssinian ground-hornbill</name>
    <dbReference type="NCBI Taxonomy" id="153643"/>
    <lineage>
        <taxon>Eukaryota</taxon>
        <taxon>Metazoa</taxon>
        <taxon>Chordata</taxon>
        <taxon>Craniata</taxon>
        <taxon>Vertebrata</taxon>
        <taxon>Euteleostomi</taxon>
        <taxon>Archelosauria</taxon>
        <taxon>Archosauria</taxon>
        <taxon>Dinosauria</taxon>
        <taxon>Saurischia</taxon>
        <taxon>Theropoda</taxon>
        <taxon>Coelurosauria</taxon>
        <taxon>Aves</taxon>
        <taxon>Neognathae</taxon>
        <taxon>Neoaves</taxon>
        <taxon>Telluraves</taxon>
        <taxon>Coraciimorphae</taxon>
        <taxon>Bucerotiformes</taxon>
        <taxon>Bucorvidae</taxon>
        <taxon>Bucorvus</taxon>
    </lineage>
</organism>
<evidence type="ECO:0000256" key="2">
    <source>
        <dbReference type="ARBA" id="ARBA00022695"/>
    </source>
</evidence>
<keyword evidence="6" id="KW-0695">RNA-directed DNA polymerase</keyword>
<gene>
    <name evidence="8" type="primary">Ervk18_4</name>
    <name evidence="8" type="ORF">BUCABY_R15455</name>
</gene>
<dbReference type="InterPro" id="IPR010661">
    <property type="entry name" value="RVT_thumb"/>
</dbReference>
<evidence type="ECO:0000313" key="9">
    <source>
        <dbReference type="Proteomes" id="UP000551127"/>
    </source>
</evidence>
<keyword evidence="9" id="KW-1185">Reference proteome</keyword>
<keyword evidence="5" id="KW-0378">Hydrolase</keyword>
<keyword evidence="2" id="KW-0548">Nucleotidyltransferase</keyword>
<dbReference type="PANTHER" id="PTHR41694:SF3">
    <property type="entry name" value="RNA-DIRECTED DNA POLYMERASE-RELATED"/>
    <property type="match status" value="1"/>
</dbReference>
<evidence type="ECO:0000259" key="7">
    <source>
        <dbReference type="Pfam" id="PF06817"/>
    </source>
</evidence>
<evidence type="ECO:0000256" key="4">
    <source>
        <dbReference type="ARBA" id="ARBA00022759"/>
    </source>
</evidence>
<evidence type="ECO:0000256" key="6">
    <source>
        <dbReference type="ARBA" id="ARBA00022918"/>
    </source>
</evidence>
<evidence type="ECO:0000256" key="3">
    <source>
        <dbReference type="ARBA" id="ARBA00022722"/>
    </source>
</evidence>
<evidence type="ECO:0000313" key="8">
    <source>
        <dbReference type="EMBL" id="NWR68068.1"/>
    </source>
</evidence>
<keyword evidence="1" id="KW-0808">Transferase</keyword>
<keyword evidence="3" id="KW-0540">Nuclease</keyword>
<protein>
    <submittedName>
        <fullName evidence="8">POK18 protein</fullName>
    </submittedName>
</protein>
<name>A0A7K4ZAW9_BUCAB</name>
<feature type="non-terminal residue" evidence="8">
    <location>
        <position position="66"/>
    </location>
</feature>
<dbReference type="Proteomes" id="UP000551127">
    <property type="component" value="Unassembled WGS sequence"/>
</dbReference>
<dbReference type="InterPro" id="IPR043128">
    <property type="entry name" value="Rev_trsase/Diguanyl_cyclase"/>
</dbReference>
<dbReference type="AlphaFoldDB" id="A0A7K4ZAW9"/>
<dbReference type="GO" id="GO:0035613">
    <property type="term" value="F:RNA stem-loop binding"/>
    <property type="evidence" value="ECO:0007669"/>
    <property type="project" value="TreeGrafter"/>
</dbReference>
<feature type="domain" description="Reverse transcriptase thumb" evidence="7">
    <location>
        <begin position="15"/>
        <end position="63"/>
    </location>
</feature>
<dbReference type="Pfam" id="PF06817">
    <property type="entry name" value="RVT_thumb"/>
    <property type="match status" value="1"/>
</dbReference>
<dbReference type="InterPro" id="IPR043502">
    <property type="entry name" value="DNA/RNA_pol_sf"/>
</dbReference>
<accession>A0A7K4ZAW9</accession>
<feature type="non-terminal residue" evidence="8">
    <location>
        <position position="1"/>
    </location>
</feature>
<proteinExistence type="predicted"/>
<dbReference type="GO" id="GO:0016787">
    <property type="term" value="F:hydrolase activity"/>
    <property type="evidence" value="ECO:0007669"/>
    <property type="project" value="UniProtKB-KW"/>
</dbReference>
<dbReference type="EMBL" id="VYZL01013239">
    <property type="protein sequence ID" value="NWR68068.1"/>
    <property type="molecule type" value="Genomic_DNA"/>
</dbReference>
<dbReference type="Gene3D" id="3.30.70.270">
    <property type="match status" value="1"/>
</dbReference>
<dbReference type="OrthoDB" id="9319918at2759"/>